<dbReference type="AlphaFoldDB" id="A0A7S3DWW1"/>
<dbReference type="Gene3D" id="3.80.10.10">
    <property type="entry name" value="Ribonuclease Inhibitor"/>
    <property type="match status" value="1"/>
</dbReference>
<gene>
    <name evidence="2" type="ORF">APAL1065_LOCUS25614</name>
</gene>
<protein>
    <submittedName>
        <fullName evidence="2">Uncharacterized protein</fullName>
    </submittedName>
</protein>
<name>A0A7S3DWW1_9STRA</name>
<organism evidence="2">
    <name type="scientific">Entomoneis paludosa</name>
    <dbReference type="NCBI Taxonomy" id="265537"/>
    <lineage>
        <taxon>Eukaryota</taxon>
        <taxon>Sar</taxon>
        <taxon>Stramenopiles</taxon>
        <taxon>Ochrophyta</taxon>
        <taxon>Bacillariophyta</taxon>
        <taxon>Bacillariophyceae</taxon>
        <taxon>Bacillariophycidae</taxon>
        <taxon>Entomoneidaceae</taxon>
        <taxon>Entomoneis</taxon>
    </lineage>
</organism>
<sequence length="325" mass="36320">MEAVWTRNFVESSISELFLAQCTFTKAHTTGLSRAIVAKKNLCALSMVETITVAGLSKPSLLNGVYRNQNGIGISPLTSPIATSTPAPLPFSCSLGKDKMEEMIAQCHVRNLTFSSATEGFFRGLQKNKSLEKVHARLDPSFQKHGKLFWKALADAIKENSTARELNLKGIEHAVNDLDPVLMEYLFQSVIQNYRMHDILLSDVQFYHEKPKEDIAALQDAWKRICVILKLNKAGRRYRQPAIGEQIGQVHYGNHAKRDTQLLKENGVSVLSLVSHDLDCLFTCLQEDPYLCDIKQHYAPTSCNSDAKDSSPMASGKKRTHELVN</sequence>
<evidence type="ECO:0000256" key="1">
    <source>
        <dbReference type="SAM" id="MobiDB-lite"/>
    </source>
</evidence>
<accession>A0A7S3DWW1</accession>
<dbReference type="InterPro" id="IPR032675">
    <property type="entry name" value="LRR_dom_sf"/>
</dbReference>
<reference evidence="2" key="1">
    <citation type="submission" date="2021-01" db="EMBL/GenBank/DDBJ databases">
        <authorList>
            <person name="Corre E."/>
            <person name="Pelletier E."/>
            <person name="Niang G."/>
            <person name="Scheremetjew M."/>
            <person name="Finn R."/>
            <person name="Kale V."/>
            <person name="Holt S."/>
            <person name="Cochrane G."/>
            <person name="Meng A."/>
            <person name="Brown T."/>
            <person name="Cohen L."/>
        </authorList>
    </citation>
    <scope>NUCLEOTIDE SEQUENCE</scope>
    <source>
        <strain evidence="2">CCMP125</strain>
    </source>
</reference>
<feature type="compositionally biased region" description="Basic residues" evidence="1">
    <location>
        <begin position="316"/>
        <end position="325"/>
    </location>
</feature>
<feature type="region of interest" description="Disordered" evidence="1">
    <location>
        <begin position="302"/>
        <end position="325"/>
    </location>
</feature>
<proteinExistence type="predicted"/>
<dbReference type="EMBL" id="HBHT01038133">
    <property type="protein sequence ID" value="CAD9991927.1"/>
    <property type="molecule type" value="Transcribed_RNA"/>
</dbReference>
<evidence type="ECO:0000313" key="2">
    <source>
        <dbReference type="EMBL" id="CAD9991927.1"/>
    </source>
</evidence>